<protein>
    <submittedName>
        <fullName evidence="2">Uncharacterized protein</fullName>
    </submittedName>
</protein>
<sequence>MTSLSPSLSPPPWASLSVLGGNGDLRPSSPERGRKSNSCKATQRKIVLFQYCWSDATRTPSGACWKRSGDACSGRERGTQIKADPEVMLLSTDDDVVNRTSTFPL</sequence>
<gene>
    <name evidence="2" type="ORF">KGM_202757</name>
</gene>
<name>A0A212F200_DANPL</name>
<evidence type="ECO:0000313" key="2">
    <source>
        <dbReference type="EMBL" id="OWR47775.1"/>
    </source>
</evidence>
<accession>A0A212F200</accession>
<dbReference type="InParanoid" id="A0A212F200"/>
<dbReference type="EMBL" id="AGBW02010785">
    <property type="protein sequence ID" value="OWR47775.1"/>
    <property type="molecule type" value="Genomic_DNA"/>
</dbReference>
<keyword evidence="3" id="KW-1185">Reference proteome</keyword>
<proteinExistence type="predicted"/>
<evidence type="ECO:0000313" key="3">
    <source>
        <dbReference type="Proteomes" id="UP000007151"/>
    </source>
</evidence>
<feature type="region of interest" description="Disordered" evidence="1">
    <location>
        <begin position="1"/>
        <end position="40"/>
    </location>
</feature>
<dbReference type="KEGG" id="dpl:KGM_202757"/>
<comment type="caution">
    <text evidence="2">The sequence shown here is derived from an EMBL/GenBank/DDBJ whole genome shotgun (WGS) entry which is preliminary data.</text>
</comment>
<reference evidence="2 3" key="1">
    <citation type="journal article" date="2011" name="Cell">
        <title>The monarch butterfly genome yields insights into long-distance migration.</title>
        <authorList>
            <person name="Zhan S."/>
            <person name="Merlin C."/>
            <person name="Boore J.L."/>
            <person name="Reppert S.M."/>
        </authorList>
    </citation>
    <scope>NUCLEOTIDE SEQUENCE [LARGE SCALE GENOMIC DNA]</scope>
    <source>
        <strain evidence="2">F-2</strain>
    </source>
</reference>
<dbReference type="AlphaFoldDB" id="A0A212F200"/>
<evidence type="ECO:0000256" key="1">
    <source>
        <dbReference type="SAM" id="MobiDB-lite"/>
    </source>
</evidence>
<organism evidence="2 3">
    <name type="scientific">Danaus plexippus plexippus</name>
    <dbReference type="NCBI Taxonomy" id="278856"/>
    <lineage>
        <taxon>Eukaryota</taxon>
        <taxon>Metazoa</taxon>
        <taxon>Ecdysozoa</taxon>
        <taxon>Arthropoda</taxon>
        <taxon>Hexapoda</taxon>
        <taxon>Insecta</taxon>
        <taxon>Pterygota</taxon>
        <taxon>Neoptera</taxon>
        <taxon>Endopterygota</taxon>
        <taxon>Lepidoptera</taxon>
        <taxon>Glossata</taxon>
        <taxon>Ditrysia</taxon>
        <taxon>Papilionoidea</taxon>
        <taxon>Nymphalidae</taxon>
        <taxon>Danainae</taxon>
        <taxon>Danaini</taxon>
        <taxon>Danaina</taxon>
        <taxon>Danaus</taxon>
        <taxon>Danaus</taxon>
    </lineage>
</organism>
<dbReference type="Proteomes" id="UP000007151">
    <property type="component" value="Unassembled WGS sequence"/>
</dbReference>